<dbReference type="Proteomes" id="UP001165960">
    <property type="component" value="Unassembled WGS sequence"/>
</dbReference>
<proteinExistence type="predicted"/>
<accession>A0ACC2TUC1</accession>
<gene>
    <name evidence="1" type="ORF">DSO57_1009133</name>
</gene>
<evidence type="ECO:0000313" key="1">
    <source>
        <dbReference type="EMBL" id="KAJ9078214.1"/>
    </source>
</evidence>
<comment type="caution">
    <text evidence="1">The sequence shown here is derived from an EMBL/GenBank/DDBJ whole genome shotgun (WGS) entry which is preliminary data.</text>
</comment>
<reference evidence="1" key="1">
    <citation type="submission" date="2022-04" db="EMBL/GenBank/DDBJ databases">
        <title>Genome of the entomopathogenic fungus Entomophthora muscae.</title>
        <authorList>
            <person name="Elya C."/>
            <person name="Lovett B.R."/>
            <person name="Lee E."/>
            <person name="Macias A.M."/>
            <person name="Hajek A.E."/>
            <person name="De Bivort B.L."/>
            <person name="Kasson M.T."/>
            <person name="De Fine Licht H.H."/>
            <person name="Stajich J.E."/>
        </authorList>
    </citation>
    <scope>NUCLEOTIDE SEQUENCE</scope>
    <source>
        <strain evidence="1">Berkeley</strain>
    </source>
</reference>
<name>A0ACC2TUC1_9FUNG</name>
<protein>
    <submittedName>
        <fullName evidence="1">Uncharacterized protein</fullName>
    </submittedName>
</protein>
<sequence length="221" mass="25618">MYSLSLVILLASVFSKTLKEHCDANGMVAIKYLSIEPNYNTTEGTPNCNNGKCFPYSIYSSCAQESYFKYTPTADKPFNSRFLDEVMEEGSSMRGYKGIDFHATPETFENIYYYIKNSLQANHILNIPCSYYLAEKKAFDNLAYMYQWHHLIVVQINQTVVKKIKNYSWFYPMILLVAENHEVAKDLSEALSSKRIYVKEQEEVLDSHLMKSFDIVSVYKD</sequence>
<dbReference type="EMBL" id="QTSX02002158">
    <property type="protein sequence ID" value="KAJ9078214.1"/>
    <property type="molecule type" value="Genomic_DNA"/>
</dbReference>
<keyword evidence="2" id="KW-1185">Reference proteome</keyword>
<evidence type="ECO:0000313" key="2">
    <source>
        <dbReference type="Proteomes" id="UP001165960"/>
    </source>
</evidence>
<organism evidence="1 2">
    <name type="scientific">Entomophthora muscae</name>
    <dbReference type="NCBI Taxonomy" id="34485"/>
    <lineage>
        <taxon>Eukaryota</taxon>
        <taxon>Fungi</taxon>
        <taxon>Fungi incertae sedis</taxon>
        <taxon>Zoopagomycota</taxon>
        <taxon>Entomophthoromycotina</taxon>
        <taxon>Entomophthoromycetes</taxon>
        <taxon>Entomophthorales</taxon>
        <taxon>Entomophthoraceae</taxon>
        <taxon>Entomophthora</taxon>
    </lineage>
</organism>